<proteinExistence type="predicted"/>
<dbReference type="EMBL" id="MHUF01000005">
    <property type="protein sequence ID" value="OHA72999.1"/>
    <property type="molecule type" value="Genomic_DNA"/>
</dbReference>
<reference evidence="2 3" key="1">
    <citation type="journal article" date="2016" name="Nat. Commun.">
        <title>Thousands of microbial genomes shed light on interconnected biogeochemical processes in an aquifer system.</title>
        <authorList>
            <person name="Anantharaman K."/>
            <person name="Brown C.T."/>
            <person name="Hug L.A."/>
            <person name="Sharon I."/>
            <person name="Castelle C.J."/>
            <person name="Probst A.J."/>
            <person name="Thomas B.C."/>
            <person name="Singh A."/>
            <person name="Wilkins M.J."/>
            <person name="Karaoz U."/>
            <person name="Brodie E.L."/>
            <person name="Williams K.H."/>
            <person name="Hubbard S.S."/>
            <person name="Banfield J.F."/>
        </authorList>
    </citation>
    <scope>NUCLEOTIDE SEQUENCE [LARGE SCALE GENOMIC DNA]</scope>
</reference>
<dbReference type="InterPro" id="IPR043734">
    <property type="entry name" value="DUF5678"/>
</dbReference>
<accession>A0A1G2RKV1</accession>
<evidence type="ECO:0000313" key="2">
    <source>
        <dbReference type="EMBL" id="OHA72999.1"/>
    </source>
</evidence>
<dbReference type="AlphaFoldDB" id="A0A1G2RKV1"/>
<dbReference type="Pfam" id="PF18929">
    <property type="entry name" value="DUF5678"/>
    <property type="match status" value="1"/>
</dbReference>
<evidence type="ECO:0000313" key="3">
    <source>
        <dbReference type="Proteomes" id="UP000177287"/>
    </source>
</evidence>
<dbReference type="Proteomes" id="UP000177287">
    <property type="component" value="Unassembled WGS sequence"/>
</dbReference>
<organism evidence="2 3">
    <name type="scientific">Candidatus Wildermuthbacteria bacterium RIFCSPLOWO2_01_FULL_47_18</name>
    <dbReference type="NCBI Taxonomy" id="1802460"/>
    <lineage>
        <taxon>Bacteria</taxon>
        <taxon>Candidatus Wildermuthiibacteriota</taxon>
    </lineage>
</organism>
<comment type="caution">
    <text evidence="2">The sequence shown here is derived from an EMBL/GenBank/DDBJ whole genome shotgun (WGS) entry which is preliminary data.</text>
</comment>
<gene>
    <name evidence="2" type="ORF">A3A27_00780</name>
</gene>
<sequence length="64" mass="7284">MTDRFIEQLKPYENKWVALDDETKEVVGSGQDAAQALREAEHRGHKDPTLFKVLPFRGAYVPLA</sequence>
<evidence type="ECO:0000259" key="1">
    <source>
        <dbReference type="Pfam" id="PF18929"/>
    </source>
</evidence>
<name>A0A1G2RKV1_9BACT</name>
<feature type="domain" description="DUF5678" evidence="1">
    <location>
        <begin position="7"/>
        <end position="53"/>
    </location>
</feature>
<protein>
    <recommendedName>
        <fullName evidence="1">DUF5678 domain-containing protein</fullName>
    </recommendedName>
</protein>